<evidence type="ECO:0000256" key="4">
    <source>
        <dbReference type="ARBA" id="ARBA00022552"/>
    </source>
</evidence>
<comment type="similarity">
    <text evidence="10">Belongs to the adenylate kinase family. AK6 subfamily.</text>
</comment>
<comment type="catalytic activity">
    <reaction evidence="1 10">
        <text>AMP + ATP = 2 ADP</text>
        <dbReference type="Rhea" id="RHEA:12973"/>
        <dbReference type="ChEBI" id="CHEBI:30616"/>
        <dbReference type="ChEBI" id="CHEBI:456215"/>
        <dbReference type="ChEBI" id="CHEBI:456216"/>
        <dbReference type="EC" id="2.7.4.3"/>
    </reaction>
</comment>
<feature type="binding site" evidence="10">
    <location>
        <position position="37"/>
    </location>
    <ligand>
        <name>ATP</name>
        <dbReference type="ChEBI" id="CHEBI:30616"/>
    </ligand>
</feature>
<dbReference type="OMA" id="QCEIFGT"/>
<comment type="subcellular location">
    <subcellularLocation>
        <location evidence="10">Cytoplasm</location>
    </subcellularLocation>
    <subcellularLocation>
        <location evidence="10">Nucleus</location>
    </subcellularLocation>
</comment>
<dbReference type="RefSeq" id="XP_007874924.1">
    <property type="nucleotide sequence ID" value="XM_007876733.1"/>
</dbReference>
<dbReference type="GO" id="GO:0005524">
    <property type="term" value="F:ATP binding"/>
    <property type="evidence" value="ECO:0007669"/>
    <property type="project" value="UniProtKB-KW"/>
</dbReference>
<dbReference type="GO" id="GO:0006364">
    <property type="term" value="P:rRNA processing"/>
    <property type="evidence" value="ECO:0007669"/>
    <property type="project" value="UniProtKB-KW"/>
</dbReference>
<comment type="caution">
    <text evidence="11">The sequence shown here is derived from an EMBL/GenBank/DDBJ whole genome shotgun (WGS) entry which is preliminary data.</text>
</comment>
<comment type="caution">
    <text evidence="10">Lacks conserved residue(s) required for the propagation of feature annotation.</text>
</comment>
<evidence type="ECO:0000256" key="10">
    <source>
        <dbReference type="HAMAP-Rule" id="MF_03173"/>
    </source>
</evidence>
<evidence type="ECO:0000256" key="6">
    <source>
        <dbReference type="ARBA" id="ARBA00022741"/>
    </source>
</evidence>
<evidence type="ECO:0000256" key="5">
    <source>
        <dbReference type="ARBA" id="ARBA00022679"/>
    </source>
</evidence>
<dbReference type="AlphaFoldDB" id="M7PE14"/>
<keyword evidence="3 10" id="KW-0690">Ribosome biogenesis</keyword>
<name>M7PE14_PNEMU</name>
<dbReference type="GO" id="GO:0016887">
    <property type="term" value="F:ATP hydrolysis activity"/>
    <property type="evidence" value="ECO:0007669"/>
    <property type="project" value="UniProtKB-UniRule"/>
</dbReference>
<dbReference type="PANTHER" id="PTHR12595:SF0">
    <property type="entry name" value="ADENYLATE KINASE ISOENZYME 6"/>
    <property type="match status" value="1"/>
</dbReference>
<evidence type="ECO:0000256" key="8">
    <source>
        <dbReference type="ARBA" id="ARBA00022840"/>
    </source>
</evidence>
<dbReference type="InterPro" id="IPR027417">
    <property type="entry name" value="P-loop_NTPase"/>
</dbReference>
<keyword evidence="2 10" id="KW-0963">Cytoplasm</keyword>
<evidence type="ECO:0000256" key="1">
    <source>
        <dbReference type="ARBA" id="ARBA00000582"/>
    </source>
</evidence>
<comment type="subunit">
    <text evidence="10">Interacts with small ribosomal subunit protein uS11. Not a structural component of 43S pre-ribosomes, but transiently interacts with them by binding to uS11.</text>
</comment>
<evidence type="ECO:0000256" key="9">
    <source>
        <dbReference type="ARBA" id="ARBA00023242"/>
    </source>
</evidence>
<feature type="binding site" evidence="10">
    <location>
        <position position="40"/>
    </location>
    <ligand>
        <name>ATP</name>
        <dbReference type="ChEBI" id="CHEBI:30616"/>
    </ligand>
</feature>
<dbReference type="OrthoDB" id="10251185at2759"/>
<evidence type="ECO:0000256" key="3">
    <source>
        <dbReference type="ARBA" id="ARBA00022517"/>
    </source>
</evidence>
<dbReference type="GO" id="GO:0042274">
    <property type="term" value="P:ribosomal small subunit biogenesis"/>
    <property type="evidence" value="ECO:0007669"/>
    <property type="project" value="UniProtKB-UniRule"/>
</dbReference>
<dbReference type="HOGENOM" id="CLU_079096_3_1_1"/>
<proteinExistence type="inferred from homology"/>
<gene>
    <name evidence="11" type="ORF">PNEG_02887</name>
</gene>
<feature type="binding site" evidence="10">
    <location>
        <position position="131"/>
    </location>
    <ligand>
        <name>ATP</name>
        <dbReference type="ChEBI" id="CHEBI:30616"/>
    </ligand>
</feature>
<feature type="binding site" evidence="10">
    <location>
        <position position="38"/>
    </location>
    <ligand>
        <name>ATP</name>
        <dbReference type="ChEBI" id="CHEBI:30616"/>
    </ligand>
</feature>
<keyword evidence="12" id="KW-1185">Reference proteome</keyword>
<keyword evidence="8 10" id="KW-0067">ATP-binding</keyword>
<dbReference type="GO" id="GO:0005634">
    <property type="term" value="C:nucleus"/>
    <property type="evidence" value="ECO:0007669"/>
    <property type="project" value="UniProtKB-SubCell"/>
</dbReference>
<feature type="binding site" evidence="10">
    <location>
        <position position="35"/>
    </location>
    <ligand>
        <name>ATP</name>
        <dbReference type="ChEBI" id="CHEBI:30616"/>
    </ligand>
</feature>
<dbReference type="GeneID" id="19896574"/>
<reference evidence="12" key="1">
    <citation type="journal article" date="2016" name="Nat. Commun.">
        <title>Genome analysis of three Pneumocystis species reveals adaptation mechanisms to life exclusively in mammalian hosts.</title>
        <authorList>
            <person name="Ma L."/>
            <person name="Chen Z."/>
            <person name="Huang D.W."/>
            <person name="Kutty G."/>
            <person name="Ishihara M."/>
            <person name="Wang H."/>
            <person name="Abouelleil A."/>
            <person name="Bishop L."/>
            <person name="Davey E."/>
            <person name="Deng R."/>
            <person name="Deng X."/>
            <person name="Fan L."/>
            <person name="Fantoni G."/>
            <person name="Fitzgerald M."/>
            <person name="Gogineni E."/>
            <person name="Goldberg J.M."/>
            <person name="Handley G."/>
            <person name="Hu X."/>
            <person name="Huber C."/>
            <person name="Jiao X."/>
            <person name="Jones K."/>
            <person name="Levin J.Z."/>
            <person name="Liu Y."/>
            <person name="Macdonald P."/>
            <person name="Melnikov A."/>
            <person name="Raley C."/>
            <person name="Sassi M."/>
            <person name="Sherman B.T."/>
            <person name="Song X."/>
            <person name="Sykes S."/>
            <person name="Tran B."/>
            <person name="Walsh L."/>
            <person name="Xia Y."/>
            <person name="Yang J."/>
            <person name="Young S."/>
            <person name="Zeng Q."/>
            <person name="Zheng X."/>
            <person name="Stephens R."/>
            <person name="Nusbaum C."/>
            <person name="Birren B.W."/>
            <person name="Azadi P."/>
            <person name="Lempicki R.A."/>
            <person name="Cuomo C.A."/>
            <person name="Kovacs J.A."/>
        </authorList>
    </citation>
    <scope>NUCLEOTIDE SEQUENCE [LARGE SCALE GENOMIC DNA]</scope>
    <source>
        <strain evidence="12">B123</strain>
    </source>
</reference>
<dbReference type="EMBL" id="AFWA02000014">
    <property type="protein sequence ID" value="EMR08709.1"/>
    <property type="molecule type" value="Genomic_DNA"/>
</dbReference>
<accession>M7PE14</accession>
<feature type="region of interest" description="NMPbind" evidence="10">
    <location>
        <begin position="55"/>
        <end position="78"/>
    </location>
</feature>
<dbReference type="eggNOG" id="KOG3347">
    <property type="taxonomic scope" value="Eukaryota"/>
</dbReference>
<evidence type="ECO:0000256" key="7">
    <source>
        <dbReference type="ARBA" id="ARBA00022777"/>
    </source>
</evidence>
<dbReference type="Proteomes" id="UP000011958">
    <property type="component" value="Unassembled WGS sequence"/>
</dbReference>
<dbReference type="STRING" id="1069680.M7PE14"/>
<protein>
    <recommendedName>
        <fullName evidence="10">Adenylate kinase isoenzyme 6 homolog</fullName>
        <shortName evidence="10">AK6</shortName>
        <ecNumber evidence="10">2.7.4.3</ecNumber>
    </recommendedName>
    <alternativeName>
        <fullName evidence="10">Dual activity adenylate kinase/ATPase</fullName>
        <shortName evidence="10">AK/ATPase</shortName>
    </alternativeName>
</protein>
<organism evidence="11 12">
    <name type="scientific">Pneumocystis murina (strain B123)</name>
    <name type="common">Mouse pneumocystis pneumonia agent</name>
    <name type="synonym">Pneumocystis carinii f. sp. muris</name>
    <dbReference type="NCBI Taxonomy" id="1069680"/>
    <lineage>
        <taxon>Eukaryota</taxon>
        <taxon>Fungi</taxon>
        <taxon>Dikarya</taxon>
        <taxon>Ascomycota</taxon>
        <taxon>Taphrinomycotina</taxon>
        <taxon>Pneumocystomycetes</taxon>
        <taxon>Pneumocystaceae</taxon>
        <taxon>Pneumocystis</taxon>
    </lineage>
</organism>
<dbReference type="InterPro" id="IPR020618">
    <property type="entry name" value="Adenyl_kinase_AK6"/>
</dbReference>
<evidence type="ECO:0000256" key="2">
    <source>
        <dbReference type="ARBA" id="ARBA00022490"/>
    </source>
</evidence>
<dbReference type="FunFam" id="3.40.50.300:FF:000372">
    <property type="entry name" value="Adenylate kinase isoenzyme 6 homolog"/>
    <property type="match status" value="1"/>
</dbReference>
<evidence type="ECO:0000313" key="11">
    <source>
        <dbReference type="EMBL" id="EMR08709.1"/>
    </source>
</evidence>
<feature type="binding site" evidence="10">
    <location>
        <position position="39"/>
    </location>
    <ligand>
        <name>ATP</name>
        <dbReference type="ChEBI" id="CHEBI:30616"/>
    </ligand>
</feature>
<keyword evidence="9 10" id="KW-0539">Nucleus</keyword>
<sequence>MSESFNSKDTFESSTSTLSTTSRLRPNILLCGTPGTGKTTHALRLCRLHSLNHFPVGDIVQKNNCHEGKDEFWDAYIVNERKLLKQLKADIIYGGVVLDWHTCNFFPIDWIDLVVVLRTNHTILWDRLVERKYNLRKIQENNEAEIMQIVLEEAITSFGPERVMVLTSDTLDQVEENIKQISMWIQQWKPHNFPNKE</sequence>
<dbReference type="Gene3D" id="3.40.50.300">
    <property type="entry name" value="P-loop containing nucleotide triphosphate hydrolases"/>
    <property type="match status" value="1"/>
</dbReference>
<dbReference type="Pfam" id="PF13238">
    <property type="entry name" value="AAA_18"/>
    <property type="match status" value="1"/>
</dbReference>
<dbReference type="EC" id="2.7.4.3" evidence="10"/>
<evidence type="ECO:0000313" key="12">
    <source>
        <dbReference type="Proteomes" id="UP000011958"/>
    </source>
</evidence>
<comment type="catalytic activity">
    <reaction evidence="10">
        <text>ATP + H2O = ADP + phosphate + H(+)</text>
        <dbReference type="Rhea" id="RHEA:13065"/>
        <dbReference type="ChEBI" id="CHEBI:15377"/>
        <dbReference type="ChEBI" id="CHEBI:15378"/>
        <dbReference type="ChEBI" id="CHEBI:30616"/>
        <dbReference type="ChEBI" id="CHEBI:43474"/>
        <dbReference type="ChEBI" id="CHEBI:456216"/>
    </reaction>
</comment>
<dbReference type="GO" id="GO:0004017">
    <property type="term" value="F:AMP kinase activity"/>
    <property type="evidence" value="ECO:0007669"/>
    <property type="project" value="UniProtKB-UniRule"/>
</dbReference>
<comment type="function">
    <text evidence="10">Broad-specificity nucleoside monophosphate (NMP) kinase that catalyzes the reversible transfer of the terminal phosphate group between nucleoside triphosphates and monophosphates. Has also ATPase activity. Involved in the late cytoplasmic maturation steps of the 40S ribosomal particles, specifically 18S rRNA maturation. While NMP activity is not required for ribosome maturation, ATPase activity is. Associates transiently with small ribosomal subunit protein uS11. ATP hydrolysis breaks the interaction with uS11. May temporarily remove uS11 from the ribosome to enable a conformational change of the ribosomal RNA that is needed for the final maturation step of the small ribosomal subunit. Its NMP activity may have a role in nuclear energy homeostasis.</text>
</comment>
<dbReference type="SUPFAM" id="SSF52540">
    <property type="entry name" value="P-loop containing nucleoside triphosphate hydrolases"/>
    <property type="match status" value="1"/>
</dbReference>
<feature type="region of interest" description="LID" evidence="10">
    <location>
        <begin position="130"/>
        <end position="140"/>
    </location>
</feature>
<dbReference type="GO" id="GO:0005737">
    <property type="term" value="C:cytoplasm"/>
    <property type="evidence" value="ECO:0007669"/>
    <property type="project" value="UniProtKB-SubCell"/>
</dbReference>
<dbReference type="PANTHER" id="PTHR12595">
    <property type="entry name" value="POS9-ACTIVATING FACTOR FAP7-RELATED"/>
    <property type="match status" value="1"/>
</dbReference>
<keyword evidence="7 10" id="KW-0418">Kinase</keyword>
<keyword evidence="6 10" id="KW-0547">Nucleotide-binding</keyword>
<dbReference type="VEuPathDB" id="FungiDB:PNEG_02887"/>
<keyword evidence="5 10" id="KW-0808">Transferase</keyword>
<keyword evidence="4 10" id="KW-0698">rRNA processing</keyword>
<dbReference type="HAMAP" id="MF_00039">
    <property type="entry name" value="Adenylate_kinase_AK6"/>
    <property type="match status" value="1"/>
</dbReference>